<reference evidence="4" key="1">
    <citation type="submission" date="2025-08" db="UniProtKB">
        <authorList>
            <consortium name="RefSeq"/>
        </authorList>
    </citation>
    <scope>IDENTIFICATION</scope>
</reference>
<keyword evidence="1" id="KW-0175">Coiled coil</keyword>
<feature type="compositionally biased region" description="Polar residues" evidence="2">
    <location>
        <begin position="8"/>
        <end position="46"/>
    </location>
</feature>
<dbReference type="KEGG" id="bgt:106059829"/>
<organism evidence="3 4">
    <name type="scientific">Biomphalaria glabrata</name>
    <name type="common">Bloodfluke planorb</name>
    <name type="synonym">Freshwater snail</name>
    <dbReference type="NCBI Taxonomy" id="6526"/>
    <lineage>
        <taxon>Eukaryota</taxon>
        <taxon>Metazoa</taxon>
        <taxon>Spiralia</taxon>
        <taxon>Lophotrochozoa</taxon>
        <taxon>Mollusca</taxon>
        <taxon>Gastropoda</taxon>
        <taxon>Heterobranchia</taxon>
        <taxon>Euthyneura</taxon>
        <taxon>Panpulmonata</taxon>
        <taxon>Hygrophila</taxon>
        <taxon>Lymnaeoidea</taxon>
        <taxon>Planorbidae</taxon>
        <taxon>Biomphalaria</taxon>
    </lineage>
</organism>
<evidence type="ECO:0000313" key="3">
    <source>
        <dbReference type="Proteomes" id="UP001165740"/>
    </source>
</evidence>
<protein>
    <submittedName>
        <fullName evidence="4">Dynactin subunit 1-like isoform X1</fullName>
    </submittedName>
</protein>
<name>A0A9U8E5M1_BIOGL</name>
<dbReference type="Proteomes" id="UP001165740">
    <property type="component" value="Chromosome 5"/>
</dbReference>
<dbReference type="OrthoDB" id="6096980at2759"/>
<evidence type="ECO:0000256" key="1">
    <source>
        <dbReference type="SAM" id="Coils"/>
    </source>
</evidence>
<feature type="coiled-coil region" evidence="1">
    <location>
        <begin position="100"/>
        <end position="206"/>
    </location>
</feature>
<feature type="coiled-coil region" evidence="1">
    <location>
        <begin position="243"/>
        <end position="294"/>
    </location>
</feature>
<dbReference type="GeneID" id="106059829"/>
<gene>
    <name evidence="4" type="primary">LOC106059829</name>
</gene>
<dbReference type="AlphaFoldDB" id="A0A9U8E5M1"/>
<dbReference type="OMA" id="WEEMRIM"/>
<dbReference type="Gene3D" id="1.10.287.1490">
    <property type="match status" value="1"/>
</dbReference>
<dbReference type="RefSeq" id="XP_013072966.2">
    <property type="nucleotide sequence ID" value="XM_013217512.2"/>
</dbReference>
<proteinExistence type="predicted"/>
<feature type="region of interest" description="Disordered" evidence="2">
    <location>
        <begin position="1"/>
        <end position="50"/>
    </location>
</feature>
<accession>A0A9U8E5M1</accession>
<evidence type="ECO:0000313" key="4">
    <source>
        <dbReference type="RefSeq" id="XP_013072966.2"/>
    </source>
</evidence>
<keyword evidence="3" id="KW-1185">Reference proteome</keyword>
<sequence length="311" mass="35847">MSVRNAKSAKQLTVSGVSAKNKSKPTSASSSQEGLAMSSLPTSPTEPSAVEQVMEINRKLVAKIETLRLKVEVDSRHQEKTKNDLLNDKTIALQARDLEIQNLKNDVKKKDKTVKLLEAENAKKGSEIQRLQEHLEELKDDVKMSEQFAKEIQSQLDQMKKEKMGLESGTLYQEKEENIRALQEEVDSLKEHLQTLDEELLKAKDKIVHQGARLRFLELDKNNTQIKFKEELAKASRTMRGEIEKIRSVMHQQYHEMRELREQNKEMCESLREIKELLVENQNTDSARDQQERQRKAKVLPALNVVPVKKR</sequence>
<evidence type="ECO:0000256" key="2">
    <source>
        <dbReference type="SAM" id="MobiDB-lite"/>
    </source>
</evidence>